<reference evidence="1 2" key="1">
    <citation type="journal article" date="2014" name="Syst. Appl. Microbiol.">
        <title>Genomic insights into the taxonomic status of the three subspecies of Bacillus subtilis.</title>
        <authorList>
            <person name="Yi H."/>
            <person name="Chun J."/>
            <person name="Cha C.J."/>
        </authorList>
    </citation>
    <scope>NUCLEOTIDE SEQUENCE [LARGE SCALE GENOMIC DNA]</scope>
    <source>
        <strain evidence="1 2">KCTC 13429</strain>
    </source>
</reference>
<name>A0A9W5LEZ5_9BACI</name>
<comment type="caution">
    <text evidence="1">The sequence shown here is derived from an EMBL/GenBank/DDBJ whole genome shotgun (WGS) entry which is preliminary data.</text>
</comment>
<accession>A0A9W5LEZ5</accession>
<dbReference type="EMBL" id="AMXN01000009">
    <property type="protein sequence ID" value="ELS59498.1"/>
    <property type="molecule type" value="Genomic_DNA"/>
</dbReference>
<proteinExistence type="predicted"/>
<organism evidence="1 2">
    <name type="scientific">Bacillus inaquosorum KCTC 13429</name>
    <dbReference type="NCBI Taxonomy" id="1236548"/>
    <lineage>
        <taxon>Bacteria</taxon>
        <taxon>Bacillati</taxon>
        <taxon>Bacillota</taxon>
        <taxon>Bacilli</taxon>
        <taxon>Bacillales</taxon>
        <taxon>Bacillaceae</taxon>
        <taxon>Bacillus</taxon>
    </lineage>
</organism>
<gene>
    <name evidence="1" type="ORF">BSI_38790</name>
</gene>
<evidence type="ECO:0000313" key="1">
    <source>
        <dbReference type="EMBL" id="ELS59498.1"/>
    </source>
</evidence>
<dbReference type="Proteomes" id="UP000011182">
    <property type="component" value="Unassembled WGS sequence"/>
</dbReference>
<evidence type="ECO:0000313" key="2">
    <source>
        <dbReference type="Proteomes" id="UP000011182"/>
    </source>
</evidence>
<protein>
    <submittedName>
        <fullName evidence="1">Uncharacterized protein</fullName>
    </submittedName>
</protein>
<keyword evidence="2" id="KW-1185">Reference proteome</keyword>
<dbReference type="AlphaFoldDB" id="A0A9W5LEZ5"/>
<sequence>MNEADFPPSLSVFLINSLLACQIPSSAFLRKFQNACSFDKNRHLYYALAD</sequence>